<feature type="compositionally biased region" description="Polar residues" evidence="8">
    <location>
        <begin position="335"/>
        <end position="344"/>
    </location>
</feature>
<dbReference type="Gene3D" id="2.60.40.10">
    <property type="entry name" value="Immunoglobulins"/>
    <property type="match status" value="2"/>
</dbReference>
<feature type="compositionally biased region" description="Polar residues" evidence="8">
    <location>
        <begin position="375"/>
        <end position="386"/>
    </location>
</feature>
<evidence type="ECO:0000256" key="6">
    <source>
        <dbReference type="ARBA" id="ARBA00023136"/>
    </source>
</evidence>
<feature type="compositionally biased region" description="Basic and acidic residues" evidence="8">
    <location>
        <begin position="387"/>
        <end position="398"/>
    </location>
</feature>
<comment type="subcellular location">
    <subcellularLocation>
        <location evidence="1">Membrane</location>
        <topology evidence="1">Single-pass membrane protein</topology>
    </subcellularLocation>
</comment>
<evidence type="ECO:0000256" key="4">
    <source>
        <dbReference type="ARBA" id="ARBA00022840"/>
    </source>
</evidence>
<name>A0ABN8HNH5_9NEOP</name>
<evidence type="ECO:0000256" key="7">
    <source>
        <dbReference type="ARBA" id="ARBA00023170"/>
    </source>
</evidence>
<feature type="non-terminal residue" evidence="11">
    <location>
        <position position="641"/>
    </location>
</feature>
<dbReference type="Proteomes" id="UP000837857">
    <property type="component" value="Chromosome 10"/>
</dbReference>
<dbReference type="CDD" id="cd00063">
    <property type="entry name" value="FN3"/>
    <property type="match status" value="2"/>
</dbReference>
<evidence type="ECO:0000313" key="12">
    <source>
        <dbReference type="Proteomes" id="UP000837857"/>
    </source>
</evidence>
<dbReference type="InterPro" id="IPR036116">
    <property type="entry name" value="FN3_sf"/>
</dbReference>
<dbReference type="PANTHER" id="PTHR46877:SF14">
    <property type="entry name" value="RECEPTOR PROTEIN-TYROSINE KINASE"/>
    <property type="match status" value="1"/>
</dbReference>
<protein>
    <recommendedName>
        <fullName evidence="10">Fibronectin type-III domain-containing protein</fullName>
    </recommendedName>
</protein>
<evidence type="ECO:0000259" key="10">
    <source>
        <dbReference type="PROSITE" id="PS50853"/>
    </source>
</evidence>
<dbReference type="Pfam" id="PF00041">
    <property type="entry name" value="fn3"/>
    <property type="match status" value="1"/>
</dbReference>
<accession>A0ABN8HNH5</accession>
<dbReference type="PANTHER" id="PTHR46877">
    <property type="entry name" value="EPH RECEPTOR A5"/>
    <property type="match status" value="1"/>
</dbReference>
<keyword evidence="5 9" id="KW-1133">Transmembrane helix</keyword>
<evidence type="ECO:0000256" key="8">
    <source>
        <dbReference type="SAM" id="MobiDB-lite"/>
    </source>
</evidence>
<evidence type="ECO:0000256" key="5">
    <source>
        <dbReference type="ARBA" id="ARBA00022989"/>
    </source>
</evidence>
<keyword evidence="7" id="KW-0675">Receptor</keyword>
<dbReference type="PROSITE" id="PS50853">
    <property type="entry name" value="FN3"/>
    <property type="match status" value="1"/>
</dbReference>
<dbReference type="SMART" id="SM00060">
    <property type="entry name" value="FN3"/>
    <property type="match status" value="2"/>
</dbReference>
<keyword evidence="6 9" id="KW-0472">Membrane</keyword>
<keyword evidence="3" id="KW-0547">Nucleotide-binding</keyword>
<feature type="compositionally biased region" description="Acidic residues" evidence="8">
    <location>
        <begin position="403"/>
        <end position="414"/>
    </location>
</feature>
<dbReference type="EMBL" id="OW152822">
    <property type="protein sequence ID" value="CAH2037906.1"/>
    <property type="molecule type" value="Genomic_DNA"/>
</dbReference>
<keyword evidence="12" id="KW-1185">Reference proteome</keyword>
<feature type="region of interest" description="Disordered" evidence="8">
    <location>
        <begin position="483"/>
        <end position="503"/>
    </location>
</feature>
<feature type="region of interest" description="Disordered" evidence="8">
    <location>
        <begin position="318"/>
        <end position="428"/>
    </location>
</feature>
<proteinExistence type="predicted"/>
<feature type="domain" description="Fibronectin type-III" evidence="10">
    <location>
        <begin position="45"/>
        <end position="143"/>
    </location>
</feature>
<dbReference type="SUPFAM" id="SSF49265">
    <property type="entry name" value="Fibronectin type III"/>
    <property type="match status" value="2"/>
</dbReference>
<dbReference type="InterPro" id="IPR050449">
    <property type="entry name" value="Ephrin_rcpt_TKs"/>
</dbReference>
<reference evidence="11" key="1">
    <citation type="submission" date="2022-03" db="EMBL/GenBank/DDBJ databases">
        <authorList>
            <person name="Martin H S."/>
        </authorList>
    </citation>
    <scope>NUCLEOTIDE SEQUENCE</scope>
</reference>
<feature type="transmembrane region" description="Helical" evidence="9">
    <location>
        <begin position="261"/>
        <end position="284"/>
    </location>
</feature>
<evidence type="ECO:0000256" key="1">
    <source>
        <dbReference type="ARBA" id="ARBA00004167"/>
    </source>
</evidence>
<organism evidence="11 12">
    <name type="scientific">Iphiclides podalirius</name>
    <name type="common">scarce swallowtail</name>
    <dbReference type="NCBI Taxonomy" id="110791"/>
    <lineage>
        <taxon>Eukaryota</taxon>
        <taxon>Metazoa</taxon>
        <taxon>Ecdysozoa</taxon>
        <taxon>Arthropoda</taxon>
        <taxon>Hexapoda</taxon>
        <taxon>Insecta</taxon>
        <taxon>Pterygota</taxon>
        <taxon>Neoptera</taxon>
        <taxon>Endopterygota</taxon>
        <taxon>Lepidoptera</taxon>
        <taxon>Glossata</taxon>
        <taxon>Ditrysia</taxon>
        <taxon>Papilionoidea</taxon>
        <taxon>Papilionidae</taxon>
        <taxon>Papilioninae</taxon>
        <taxon>Iphiclides</taxon>
    </lineage>
</organism>
<evidence type="ECO:0000313" key="11">
    <source>
        <dbReference type="EMBL" id="CAH2037906.1"/>
    </source>
</evidence>
<gene>
    <name evidence="11" type="ORF">IPOD504_LOCUS1372</name>
</gene>
<keyword evidence="2 9" id="KW-0812">Transmembrane</keyword>
<sequence length="641" mass="69132">MEINITNLLPFRTYQFTIALNTIYGLKTIENATAVITTSEDTPTSPRNIIISDVKNDSMNISWDPPLHRNGNIGKYVINNYGKEFYVDNVSGTDTSRRLVTLRGLQGFTNYSLTVQACNVAIGLCSKIGKFEGIFVRTRIGPPSRLKAPTVINNADLLQWKPPEIPGGTIDYYQVRRIKDDQEPEIRNATDLSYKITHCEGVVVSETYQVRAVNLDTDPYHGALADKENVNLTMPNDQGSNVYYGEWSEPSTIACRSRDGLAMTLILMAVMALIGIVFCSIKVYKKYRKMEDIKPVLPNGLGIPEKDISKYTFGGWNPTSKDDKPSSDEVLLLPNSKTTVSSTDTKQKTNDNCGASDHTDSTGLSDSSRGPVDRQASTSDDGSDSSLHIEVEAAKDDENNTNPEEDSSNDDAESFVENTPCYGGDGFKKDPTSGYVQSVVSPTTGYVQSAPAPLKASLQTATAPAGSSYVMAGLTPPIFTTGVSAGLPSHPPPSSGYVRPEDAQPKSTLAFPKLVTSPTKLLGPESLPTMPTLPPPAKPGADSSYIQLQSLDAVPSLKSSVRSAVPLKPSASTGYVSPGDVVINKHLNNMLSAGQLAEESAILDPTMSPDAYCRFSWSTDPANDNLHSLLADAPTINPNKN</sequence>
<feature type="region of interest" description="Disordered" evidence="8">
    <location>
        <begin position="520"/>
        <end position="543"/>
    </location>
</feature>
<dbReference type="InterPro" id="IPR013783">
    <property type="entry name" value="Ig-like_fold"/>
</dbReference>
<keyword evidence="4" id="KW-0067">ATP-binding</keyword>
<dbReference type="InterPro" id="IPR003961">
    <property type="entry name" value="FN3_dom"/>
</dbReference>
<evidence type="ECO:0000256" key="9">
    <source>
        <dbReference type="SAM" id="Phobius"/>
    </source>
</evidence>
<evidence type="ECO:0000256" key="3">
    <source>
        <dbReference type="ARBA" id="ARBA00022741"/>
    </source>
</evidence>
<evidence type="ECO:0000256" key="2">
    <source>
        <dbReference type="ARBA" id="ARBA00022692"/>
    </source>
</evidence>